<evidence type="ECO:0000256" key="6">
    <source>
        <dbReference type="ARBA" id="ARBA00022989"/>
    </source>
</evidence>
<protein>
    <submittedName>
        <fullName evidence="9">Uncharacterized protein</fullName>
    </submittedName>
</protein>
<accession>A0AAW0LLF1</accession>
<comment type="subcellular location">
    <subcellularLocation>
        <location evidence="1">Cell inner membrane</location>
        <topology evidence="1">Multi-pass membrane protein</topology>
    </subcellularLocation>
</comment>
<dbReference type="Proteomes" id="UP000237347">
    <property type="component" value="Unassembled WGS sequence"/>
</dbReference>
<dbReference type="GO" id="GO:0005886">
    <property type="term" value="C:plasma membrane"/>
    <property type="evidence" value="ECO:0007669"/>
    <property type="project" value="UniProtKB-SubCell"/>
</dbReference>
<evidence type="ECO:0000313" key="9">
    <source>
        <dbReference type="EMBL" id="KAK7851726.1"/>
    </source>
</evidence>
<reference evidence="9 10" key="1">
    <citation type="journal article" date="2018" name="Sci. Data">
        <title>The draft genome sequence of cork oak.</title>
        <authorList>
            <person name="Ramos A.M."/>
            <person name="Usie A."/>
            <person name="Barbosa P."/>
            <person name="Barros P.M."/>
            <person name="Capote T."/>
            <person name="Chaves I."/>
            <person name="Simoes F."/>
            <person name="Abreu I."/>
            <person name="Carrasquinho I."/>
            <person name="Faro C."/>
            <person name="Guimaraes J.B."/>
            <person name="Mendonca D."/>
            <person name="Nobrega F."/>
            <person name="Rodrigues L."/>
            <person name="Saibo N.J.M."/>
            <person name="Varela M.C."/>
            <person name="Egas C."/>
            <person name="Matos J."/>
            <person name="Miguel C.M."/>
            <person name="Oliveira M.M."/>
            <person name="Ricardo C.P."/>
            <person name="Goncalves S."/>
        </authorList>
    </citation>
    <scope>NUCLEOTIDE SEQUENCE [LARGE SCALE GENOMIC DNA]</scope>
    <source>
        <strain evidence="10">cv. HL8</strain>
    </source>
</reference>
<feature type="transmembrane region" description="Helical" evidence="8">
    <location>
        <begin position="71"/>
        <end position="92"/>
    </location>
</feature>
<organism evidence="9 10">
    <name type="scientific">Quercus suber</name>
    <name type="common">Cork oak</name>
    <dbReference type="NCBI Taxonomy" id="58331"/>
    <lineage>
        <taxon>Eukaryota</taxon>
        <taxon>Viridiplantae</taxon>
        <taxon>Streptophyta</taxon>
        <taxon>Embryophyta</taxon>
        <taxon>Tracheophyta</taxon>
        <taxon>Spermatophyta</taxon>
        <taxon>Magnoliopsida</taxon>
        <taxon>eudicotyledons</taxon>
        <taxon>Gunneridae</taxon>
        <taxon>Pentapetalae</taxon>
        <taxon>rosids</taxon>
        <taxon>fabids</taxon>
        <taxon>Fagales</taxon>
        <taxon>Fagaceae</taxon>
        <taxon>Quercus</taxon>
    </lineage>
</organism>
<dbReference type="GO" id="GO:0003333">
    <property type="term" value="P:amino acid transmembrane transport"/>
    <property type="evidence" value="ECO:0007669"/>
    <property type="project" value="InterPro"/>
</dbReference>
<gene>
    <name evidence="9" type="ORF">CFP56_041070</name>
</gene>
<dbReference type="InterPro" id="IPR018227">
    <property type="entry name" value="Amino_acid_transport_2"/>
</dbReference>
<evidence type="ECO:0000313" key="10">
    <source>
        <dbReference type="Proteomes" id="UP000237347"/>
    </source>
</evidence>
<keyword evidence="2" id="KW-0813">Transport</keyword>
<comment type="caution">
    <text evidence="9">The sequence shown here is derived from an EMBL/GenBank/DDBJ whole genome shotgun (WGS) entry which is preliminary data.</text>
</comment>
<dbReference type="PANTHER" id="PTHR47715:SF1">
    <property type="entry name" value="TRYPTOPHAN_TYROSINE PERMEASE"/>
    <property type="match status" value="1"/>
</dbReference>
<evidence type="ECO:0000256" key="4">
    <source>
        <dbReference type="ARBA" id="ARBA00022519"/>
    </source>
</evidence>
<dbReference type="Pfam" id="PF03222">
    <property type="entry name" value="Trp_Tyr_perm"/>
    <property type="match status" value="1"/>
</dbReference>
<keyword evidence="7 8" id="KW-0472">Membrane</keyword>
<proteinExistence type="predicted"/>
<keyword evidence="3" id="KW-1003">Cell membrane</keyword>
<keyword evidence="10" id="KW-1185">Reference proteome</keyword>
<evidence type="ECO:0000256" key="2">
    <source>
        <dbReference type="ARBA" id="ARBA00022448"/>
    </source>
</evidence>
<evidence type="ECO:0000256" key="1">
    <source>
        <dbReference type="ARBA" id="ARBA00004429"/>
    </source>
</evidence>
<evidence type="ECO:0000256" key="5">
    <source>
        <dbReference type="ARBA" id="ARBA00022692"/>
    </source>
</evidence>
<evidence type="ECO:0000256" key="8">
    <source>
        <dbReference type="SAM" id="Phobius"/>
    </source>
</evidence>
<evidence type="ECO:0000256" key="3">
    <source>
        <dbReference type="ARBA" id="ARBA00022475"/>
    </source>
</evidence>
<name>A0AAW0LLF1_QUESU</name>
<dbReference type="PANTHER" id="PTHR47715">
    <property type="entry name" value="TRYPTOPHAN/TYROSINE PERMEASE"/>
    <property type="match status" value="1"/>
</dbReference>
<sequence length="144" mass="15499">MNLVMAHALFPLAVGTVILFFPFKAIDAANLFLCVIMLFSITTLVAIGLSVARKDLLGSITALFLSVNLSALPAVQGFAFTALATSLIGYAVSFPKQLIDTLQLIFGKVNSGKLISFNSQKVLMQMELGELVLLFIQEGLTLEM</sequence>
<keyword evidence="4" id="KW-0997">Cell inner membrane</keyword>
<dbReference type="AlphaFoldDB" id="A0AAW0LLF1"/>
<feature type="transmembrane region" description="Helical" evidence="8">
    <location>
        <begin position="30"/>
        <end position="51"/>
    </location>
</feature>
<dbReference type="EMBL" id="PKMF04000083">
    <property type="protein sequence ID" value="KAK7851726.1"/>
    <property type="molecule type" value="Genomic_DNA"/>
</dbReference>
<keyword evidence="5 8" id="KW-0812">Transmembrane</keyword>
<keyword evidence="6 8" id="KW-1133">Transmembrane helix</keyword>
<dbReference type="Gramene" id="rna-CFP56_46304">
    <property type="protein sequence ID" value="cds-POF25470.1"/>
    <property type="gene ID" value="gene-CFP56_46304"/>
</dbReference>
<feature type="transmembrane region" description="Helical" evidence="8">
    <location>
        <begin position="6"/>
        <end position="23"/>
    </location>
</feature>
<evidence type="ECO:0000256" key="7">
    <source>
        <dbReference type="ARBA" id="ARBA00023136"/>
    </source>
</evidence>